<comment type="caution">
    <text evidence="1">The sequence shown here is derived from an EMBL/GenBank/DDBJ whole genome shotgun (WGS) entry which is preliminary data.</text>
</comment>
<protein>
    <recommendedName>
        <fullName evidence="3">RNI-like protein</fullName>
    </recommendedName>
</protein>
<dbReference type="Proteomes" id="UP000481153">
    <property type="component" value="Unassembled WGS sequence"/>
</dbReference>
<evidence type="ECO:0008006" key="3">
    <source>
        <dbReference type="Google" id="ProtNLM"/>
    </source>
</evidence>
<dbReference type="SUPFAM" id="SSF52047">
    <property type="entry name" value="RNI-like"/>
    <property type="match status" value="1"/>
</dbReference>
<reference evidence="1 2" key="1">
    <citation type="submission" date="2019-07" db="EMBL/GenBank/DDBJ databases">
        <title>Genomics analysis of Aphanomyces spp. identifies a new class of oomycete effector associated with host adaptation.</title>
        <authorList>
            <person name="Gaulin E."/>
        </authorList>
    </citation>
    <scope>NUCLEOTIDE SEQUENCE [LARGE SCALE GENOMIC DNA]</scope>
    <source>
        <strain evidence="1 2">ATCC 201684</strain>
    </source>
</reference>
<evidence type="ECO:0000313" key="2">
    <source>
        <dbReference type="Proteomes" id="UP000481153"/>
    </source>
</evidence>
<dbReference type="Gene3D" id="3.80.10.10">
    <property type="entry name" value="Ribonuclease Inhibitor"/>
    <property type="match status" value="1"/>
</dbReference>
<name>A0A6G0WV08_9STRA</name>
<evidence type="ECO:0000313" key="1">
    <source>
        <dbReference type="EMBL" id="KAF0731353.1"/>
    </source>
</evidence>
<dbReference type="AlphaFoldDB" id="A0A6G0WV08"/>
<sequence length="372" mass="42265">MSSPQRASYEAIAKNYSTVIVDDNVDLAWFKTYLDPRVKIELTLTNFVESIERLEDWADLCVTGISHSFSSDTWYRSQNLTAQSDLAGKDILDSIFAFAAKSTELRKLRVFLDFHAITTSNLGNIIEWFYRQPVQVLELTGGCWRAVDNAMKHRFYQTILNCTTLDKLKLDCIDLWFLKFVSFTLSARSLQLFTFDMDSEMARALSRRLQGSRVKHLTIEFYSGNSVDGLRCLLQDLDRTSIEHLEFSGLSIDVETWCELVPLIANSPLKILTLNAARFDSKFLSMFAKAIQNNHTMYELDLSTTCIANNDLQLLIQAFTHSSRQLATKRIKLLQSIHAIDTLTVHSLKLLAATCGGEFALICHPLVVVFCL</sequence>
<dbReference type="VEuPathDB" id="FungiDB:AeMF1_005911"/>
<gene>
    <name evidence="1" type="ORF">Ae201684_011416</name>
</gene>
<keyword evidence="2" id="KW-1185">Reference proteome</keyword>
<proteinExistence type="predicted"/>
<dbReference type="InterPro" id="IPR032675">
    <property type="entry name" value="LRR_dom_sf"/>
</dbReference>
<organism evidence="1 2">
    <name type="scientific">Aphanomyces euteiches</name>
    <dbReference type="NCBI Taxonomy" id="100861"/>
    <lineage>
        <taxon>Eukaryota</taxon>
        <taxon>Sar</taxon>
        <taxon>Stramenopiles</taxon>
        <taxon>Oomycota</taxon>
        <taxon>Saprolegniomycetes</taxon>
        <taxon>Saprolegniales</taxon>
        <taxon>Verrucalvaceae</taxon>
        <taxon>Aphanomyces</taxon>
    </lineage>
</organism>
<accession>A0A6G0WV08</accession>
<dbReference type="EMBL" id="VJMJ01000144">
    <property type="protein sequence ID" value="KAF0731353.1"/>
    <property type="molecule type" value="Genomic_DNA"/>
</dbReference>